<organism evidence="3 4">
    <name type="scientific">Azohydromonas lata</name>
    <dbReference type="NCBI Taxonomy" id="45677"/>
    <lineage>
        <taxon>Bacteria</taxon>
        <taxon>Pseudomonadati</taxon>
        <taxon>Pseudomonadota</taxon>
        <taxon>Betaproteobacteria</taxon>
        <taxon>Burkholderiales</taxon>
        <taxon>Sphaerotilaceae</taxon>
        <taxon>Azohydromonas</taxon>
    </lineage>
</organism>
<evidence type="ECO:0000256" key="2">
    <source>
        <dbReference type="SAM" id="SignalP"/>
    </source>
</evidence>
<keyword evidence="4" id="KW-1185">Reference proteome</keyword>
<dbReference type="RefSeq" id="WP_322466561.1">
    <property type="nucleotide sequence ID" value="NZ_JAXOJX010000030.1"/>
</dbReference>
<feature type="chain" id="PRO_5047298559" evidence="2">
    <location>
        <begin position="35"/>
        <end position="330"/>
    </location>
</feature>
<evidence type="ECO:0000313" key="4">
    <source>
        <dbReference type="Proteomes" id="UP001293718"/>
    </source>
</evidence>
<reference evidence="3 4" key="1">
    <citation type="submission" date="2023-11" db="EMBL/GenBank/DDBJ databases">
        <title>Draft genome of Azohydromonas lata strain H1 (DSM1123), a polyhydroxyalkanoate producer.</title>
        <authorList>
            <person name="Traversa D."/>
            <person name="D'Addabbo P."/>
            <person name="Pazzani C."/>
            <person name="Manzari C."/>
            <person name="Chiara M."/>
            <person name="Scrascia M."/>
        </authorList>
    </citation>
    <scope>NUCLEOTIDE SEQUENCE [LARGE SCALE GENOMIC DNA]</scope>
    <source>
        <strain evidence="3 4">H1</strain>
    </source>
</reference>
<dbReference type="PIRSF" id="PIRSF017082">
    <property type="entry name" value="YflP"/>
    <property type="match status" value="1"/>
</dbReference>
<comment type="caution">
    <text evidence="3">The sequence shown here is derived from an EMBL/GenBank/DDBJ whole genome shotgun (WGS) entry which is preliminary data.</text>
</comment>
<dbReference type="CDD" id="cd07012">
    <property type="entry name" value="PBP2_Bug_TTT"/>
    <property type="match status" value="1"/>
</dbReference>
<dbReference type="InterPro" id="IPR042100">
    <property type="entry name" value="Bug_dom1"/>
</dbReference>
<keyword evidence="2" id="KW-0732">Signal</keyword>
<dbReference type="SUPFAM" id="SSF53850">
    <property type="entry name" value="Periplasmic binding protein-like II"/>
    <property type="match status" value="1"/>
</dbReference>
<dbReference type="PANTHER" id="PTHR42928">
    <property type="entry name" value="TRICARBOXYLATE-BINDING PROTEIN"/>
    <property type="match status" value="1"/>
</dbReference>
<gene>
    <name evidence="3" type="ORF">SM757_18095</name>
</gene>
<feature type="signal peptide" evidence="2">
    <location>
        <begin position="1"/>
        <end position="34"/>
    </location>
</feature>
<comment type="similarity">
    <text evidence="1">Belongs to the UPF0065 (bug) family.</text>
</comment>
<sequence length="330" mass="34592">MQAQARPMALSPRRTLPVLLALAAALPLAAQAQAAWPAKPIRVIVPLPPGGPSDIVLRSAAEKMQPLLKQTLVIDNKPGAAGNLGASEAARAAPDGYTWLWSTDTLVTVNPHVYQRLSFRPEDLQPVMRASSFGQTLVCHPGLGLKSVTELVRRAKDKPMSYGSGGAGSPGHLATELFSSVAGITMSHVPYKGPAPAMQDIIGGVVDCGFLAAPTVLPHVRSGRLVALAVSGAKRSPLLPEVPTVAESGYPGFDATFSLVLFAPRGTPQPIVNAMHDALAQGLSNSAVVDRLRLTDQEVVAASPEQTAQRLAADSKTWGAVARRIGLRQD</sequence>
<name>A0ABU5IJ40_9BURK</name>
<accession>A0ABU5IJ40</accession>
<dbReference type="EMBL" id="JAXOJX010000030">
    <property type="protein sequence ID" value="MDZ5458493.1"/>
    <property type="molecule type" value="Genomic_DNA"/>
</dbReference>
<dbReference type="InterPro" id="IPR005064">
    <property type="entry name" value="BUG"/>
</dbReference>
<evidence type="ECO:0000256" key="1">
    <source>
        <dbReference type="ARBA" id="ARBA00006987"/>
    </source>
</evidence>
<proteinExistence type="inferred from homology"/>
<dbReference type="Pfam" id="PF03401">
    <property type="entry name" value="TctC"/>
    <property type="match status" value="1"/>
</dbReference>
<protein>
    <submittedName>
        <fullName evidence="3">Tripartite tricarboxylate transporter substrate binding protein</fullName>
    </submittedName>
</protein>
<evidence type="ECO:0000313" key="3">
    <source>
        <dbReference type="EMBL" id="MDZ5458493.1"/>
    </source>
</evidence>
<dbReference type="PANTHER" id="PTHR42928:SF5">
    <property type="entry name" value="BLR1237 PROTEIN"/>
    <property type="match status" value="1"/>
</dbReference>
<dbReference type="Gene3D" id="3.40.190.10">
    <property type="entry name" value="Periplasmic binding protein-like II"/>
    <property type="match status" value="1"/>
</dbReference>
<dbReference type="Gene3D" id="3.40.190.150">
    <property type="entry name" value="Bordetella uptake gene, domain 1"/>
    <property type="match status" value="1"/>
</dbReference>
<dbReference type="Proteomes" id="UP001293718">
    <property type="component" value="Unassembled WGS sequence"/>
</dbReference>